<protein>
    <submittedName>
        <fullName evidence="1">Uncharacterized protein</fullName>
    </submittedName>
</protein>
<proteinExistence type="predicted"/>
<dbReference type="EMBL" id="FOYO01000001">
    <property type="protein sequence ID" value="SFR43022.1"/>
    <property type="molecule type" value="Genomic_DNA"/>
</dbReference>
<sequence length="90" mass="9925">MNALPLEPRPVLTDTLDELINDHGLHRVVLTLLGRLAKRTRPPDIKVGPKAADVPGLDLLNDHLRADLGLPPAAPNRAMVELEALWGRRF</sequence>
<evidence type="ECO:0000313" key="2">
    <source>
        <dbReference type="Proteomes" id="UP000199658"/>
    </source>
</evidence>
<reference evidence="2" key="1">
    <citation type="submission" date="2016-10" db="EMBL/GenBank/DDBJ databases">
        <authorList>
            <person name="Varghese N."/>
            <person name="Submissions S."/>
        </authorList>
    </citation>
    <scope>NUCLEOTIDE SEQUENCE [LARGE SCALE GENOMIC DNA]</scope>
    <source>
        <strain evidence="2">DSM 26921</strain>
    </source>
</reference>
<dbReference type="AlphaFoldDB" id="A0A1I6GLC3"/>
<accession>A0A1I6GLC3</accession>
<dbReference type="RefSeq" id="WP_090215054.1">
    <property type="nucleotide sequence ID" value="NZ_FOYO01000001.1"/>
</dbReference>
<evidence type="ECO:0000313" key="1">
    <source>
        <dbReference type="EMBL" id="SFR43022.1"/>
    </source>
</evidence>
<name>A0A1I6GLC3_9RHOB</name>
<organism evidence="1 2">
    <name type="scientific">Litoreibacter janthinus</name>
    <dbReference type="NCBI Taxonomy" id="670154"/>
    <lineage>
        <taxon>Bacteria</taxon>
        <taxon>Pseudomonadati</taxon>
        <taxon>Pseudomonadota</taxon>
        <taxon>Alphaproteobacteria</taxon>
        <taxon>Rhodobacterales</taxon>
        <taxon>Roseobacteraceae</taxon>
        <taxon>Litoreibacter</taxon>
    </lineage>
</organism>
<dbReference type="Proteomes" id="UP000199658">
    <property type="component" value="Unassembled WGS sequence"/>
</dbReference>
<gene>
    <name evidence="1" type="ORF">SAMN04488002_1665</name>
</gene>
<dbReference type="STRING" id="670154.SAMN04488002_1665"/>
<dbReference type="OrthoDB" id="7961213at2"/>
<keyword evidence="2" id="KW-1185">Reference proteome</keyword>